<dbReference type="GO" id="GO:0006275">
    <property type="term" value="P:regulation of DNA replication"/>
    <property type="evidence" value="ECO:0007669"/>
    <property type="project" value="UniProtKB-UniRule"/>
</dbReference>
<dbReference type="GO" id="GO:0003700">
    <property type="term" value="F:DNA-binding transcription factor activity"/>
    <property type="evidence" value="ECO:0007669"/>
    <property type="project" value="UniProtKB-UniRule"/>
</dbReference>
<reference evidence="16" key="1">
    <citation type="journal article" date="2017" name="Arch. Virol.">
        <title>A novel bovine papillomavirus type in the genus Dyokappapapillomavirus.</title>
        <authorList>
            <person name="Bauermann F.V."/>
            <person name="Joshi L.R."/>
            <person name="Mohr K.A."/>
            <person name="Kutish G.F."/>
            <person name="Meier P."/>
            <person name="Chase C."/>
            <person name="Christopher-Hennings J."/>
            <person name="Diel D.G."/>
        </authorList>
    </citation>
    <scope>NUCLEOTIDE SEQUENCE [LARGE SCALE GENOMIC DNA]</scope>
    <source>
        <strain evidence="16">NY-8385</strain>
    </source>
</reference>
<dbReference type="GO" id="GO:0042025">
    <property type="term" value="C:host cell nucleus"/>
    <property type="evidence" value="ECO:0007669"/>
    <property type="project" value="UniProtKB-SubCell"/>
</dbReference>
<evidence type="ECO:0000256" key="2">
    <source>
        <dbReference type="ARBA" id="ARBA00007794"/>
    </source>
</evidence>
<dbReference type="Proteomes" id="UP000201557">
    <property type="component" value="Segment"/>
</dbReference>
<dbReference type="InterPro" id="IPR035975">
    <property type="entry name" value="E2/EBNA1_C_sf"/>
</dbReference>
<dbReference type="GO" id="GO:0039693">
    <property type="term" value="P:viral DNA genome replication"/>
    <property type="evidence" value="ECO:0007669"/>
    <property type="project" value="UniProtKB-UniRule"/>
</dbReference>
<feature type="domain" description="Papillomavirus E2 C-terminal" evidence="15">
    <location>
        <begin position="386"/>
        <end position="460"/>
    </location>
</feature>
<evidence type="ECO:0000256" key="11">
    <source>
        <dbReference type="ARBA" id="ARBA00023163"/>
    </source>
</evidence>
<comment type="subcellular location">
    <subcellularLocation>
        <location evidence="1 12">Host nucleus</location>
    </subcellularLocation>
</comment>
<dbReference type="SUPFAM" id="SSF54957">
    <property type="entry name" value="Viral DNA-binding domain"/>
    <property type="match status" value="1"/>
</dbReference>
<dbReference type="InterPro" id="IPR012677">
    <property type="entry name" value="Nucleotide-bd_a/b_plait_sf"/>
</dbReference>
<dbReference type="GO" id="GO:0000166">
    <property type="term" value="F:nucleotide binding"/>
    <property type="evidence" value="ECO:0007669"/>
    <property type="project" value="UniProtKB-UniRule"/>
</dbReference>
<evidence type="ECO:0000256" key="1">
    <source>
        <dbReference type="ARBA" id="ARBA00004147"/>
    </source>
</evidence>
<keyword evidence="9 12" id="KW-0238">DNA-binding</keyword>
<comment type="PTM">
    <text evidence="12">Phosphorylated.</text>
</comment>
<organism evidence="16">
    <name type="scientific">Bovine papillomavirus</name>
    <dbReference type="NCBI Taxonomy" id="10571"/>
    <lineage>
        <taxon>Viruses</taxon>
        <taxon>Monodnaviria</taxon>
        <taxon>Shotokuvirae</taxon>
        <taxon>Cossaviricota</taxon>
        <taxon>Papovaviricetes</taxon>
        <taxon>Zurhausenvirales</taxon>
        <taxon>Papillomaviridae</taxon>
    </lineage>
</organism>
<comment type="similarity">
    <text evidence="12">Belongs to the papillomaviridae E2 protein family.</text>
</comment>
<keyword evidence="10 12" id="KW-0010">Activator</keyword>
<accession>A0A1Z3FWF2</accession>
<dbReference type="GO" id="GO:0003677">
    <property type="term" value="F:DNA binding"/>
    <property type="evidence" value="ECO:0007669"/>
    <property type="project" value="UniProtKB-UniRule"/>
</dbReference>
<keyword evidence="6 12" id="KW-1048">Host nucleus</keyword>
<evidence type="ECO:0000256" key="7">
    <source>
        <dbReference type="ARBA" id="ARBA00022705"/>
    </source>
</evidence>
<reference evidence="16" key="2">
    <citation type="submission" date="2017-03" db="EMBL/GenBank/DDBJ databases">
        <authorList>
            <person name="Afonso C.L."/>
            <person name="Miller P.J."/>
            <person name="Scott M.A."/>
            <person name="Spackman E."/>
            <person name="Goraichik I."/>
            <person name="Dimitrov K.M."/>
            <person name="Suarez D.L."/>
            <person name="Swayne D.E."/>
        </authorList>
    </citation>
    <scope>NUCLEOTIDE SEQUENCE</scope>
    <source>
        <strain evidence="16">NY-8385</strain>
    </source>
</reference>
<dbReference type="InterPro" id="IPR001866">
    <property type="entry name" value="PPV_E2_N"/>
</dbReference>
<feature type="region of interest" description="Transactivation domain" evidence="12">
    <location>
        <begin position="1"/>
        <end position="200"/>
    </location>
</feature>
<gene>
    <name evidence="12" type="primary">E2</name>
</gene>
<evidence type="ECO:0000256" key="10">
    <source>
        <dbReference type="ARBA" id="ARBA00023159"/>
    </source>
</evidence>
<evidence type="ECO:0000256" key="12">
    <source>
        <dbReference type="HAMAP-Rule" id="MF_04001"/>
    </source>
</evidence>
<comment type="function">
    <text evidence="12">Plays a role in the initiation of viral DNA replication. A dimer of E2 interacts with a dimer of E1 in order to improve specificity of E1 DNA binding activity. Once the complex recognizes and binds DNA at specific sites, the E2 dimer is removed from DNA. E2 also regulates viral transcription through binding to the E2RE response element (5'-ACCNNNNNNGGT-3') present in multiple copies in the regulatory regions of the viral genome. Activates or represses transcription depending on E2RE's position with regards to proximal promoter elements including the TATA-box. Repression occurs by sterically hindering the assembly of the transcription initiation complex.</text>
</comment>
<dbReference type="Gene3D" id="1.10.287.30">
    <property type="entry name" value="E2 (early) protein, N terminal domain, subdomain 1"/>
    <property type="match status" value="1"/>
</dbReference>
<evidence type="ECO:0000256" key="6">
    <source>
        <dbReference type="ARBA" id="ARBA00022562"/>
    </source>
</evidence>
<dbReference type="GO" id="GO:0006351">
    <property type="term" value="P:DNA-templated transcription"/>
    <property type="evidence" value="ECO:0007669"/>
    <property type="project" value="UniProtKB-UniRule"/>
</dbReference>
<evidence type="ECO:0000313" key="16">
    <source>
        <dbReference type="EMBL" id="ASC49551.1"/>
    </source>
</evidence>
<dbReference type="GO" id="GO:0006260">
    <property type="term" value="P:DNA replication"/>
    <property type="evidence" value="ECO:0007669"/>
    <property type="project" value="UniProtKB-KW"/>
</dbReference>
<keyword evidence="5 12" id="KW-0597">Phosphoprotein</keyword>
<dbReference type="Gene3D" id="3.30.70.330">
    <property type="match status" value="1"/>
</dbReference>
<dbReference type="Pfam" id="PF00511">
    <property type="entry name" value="PPV_E2_C"/>
    <property type="match status" value="1"/>
</dbReference>
<keyword evidence="8 12" id="KW-0805">Transcription regulation</keyword>
<feature type="compositionally biased region" description="Polar residues" evidence="13">
    <location>
        <begin position="313"/>
        <end position="322"/>
    </location>
</feature>
<dbReference type="InterPro" id="IPR042504">
    <property type="entry name" value="Regulatory_protein_E2_N_2"/>
</dbReference>
<dbReference type="InterPro" id="IPR042503">
    <property type="entry name" value="Regulatory_protein_E2_N_1"/>
</dbReference>
<keyword evidence="11 12" id="KW-0804">Transcription</keyword>
<proteinExistence type="inferred from homology"/>
<evidence type="ECO:0000256" key="4">
    <source>
        <dbReference type="ARBA" id="ARBA00022518"/>
    </source>
</evidence>
<protein>
    <recommendedName>
        <fullName evidence="12">Regulatory protein E2</fullName>
    </recommendedName>
</protein>
<evidence type="ECO:0000256" key="3">
    <source>
        <dbReference type="ARBA" id="ARBA00022491"/>
    </source>
</evidence>
<feature type="region of interest" description="Disordered" evidence="13">
    <location>
        <begin position="197"/>
        <end position="369"/>
    </location>
</feature>
<dbReference type="InterPro" id="IPR000427">
    <property type="entry name" value="Papillomavirus_E2_C"/>
</dbReference>
<dbReference type="InterPro" id="IPR033668">
    <property type="entry name" value="Reg_prot_E2"/>
</dbReference>
<evidence type="ECO:0000259" key="14">
    <source>
        <dbReference type="Pfam" id="PF00508"/>
    </source>
</evidence>
<evidence type="ECO:0000259" key="15">
    <source>
        <dbReference type="Pfam" id="PF00511"/>
    </source>
</evidence>
<feature type="domain" description="Papillomavirus E2 N-terminal" evidence="14">
    <location>
        <begin position="1"/>
        <end position="195"/>
    </location>
</feature>
<dbReference type="Gene3D" id="2.170.200.10">
    <property type="entry name" value="Papillomavirus E2 early protein domain"/>
    <property type="match status" value="1"/>
</dbReference>
<feature type="compositionally biased region" description="Basic and acidic residues" evidence="13">
    <location>
        <begin position="259"/>
        <end position="268"/>
    </location>
</feature>
<evidence type="ECO:0000256" key="8">
    <source>
        <dbReference type="ARBA" id="ARBA00023015"/>
    </source>
</evidence>
<name>A0A1Z3FWF2_9PAPI</name>
<sequence>MEILSARLDALQEDLLSLYESNKNDIDSQIKHWMLLRKEYVIHYYARANSISRLGYQNILTQQVAQAKAHEAIEMVLNLETLKASPYGAEQWTLAQTSRELWLTPPKHCFKKEGSTVEVWFDGRKDNAMHYTAWDKIYYQTDSAWIKTDGHVDYDGCFYYEGTYKHYYIKFQEDADKYSQSGDWEVHFKHHVFSPVASVSSTTDGDPDPECGLRADVQRRVPEQHQVPLDNQATPRKRRRDETGGDPAGPCTPRRKARGDRCPHSRDTRGRRRGRDRGGGRGGRRQRREGDSEERQSQTEDSPDERFHPGLTAAQQHGQRQRTTAEEDPHSAAPLYRQEEGDRGEARQPYGSPRIPEEPAQQIDPNQLPRVRRQPARILDHLADTPILLLRGGANQLKCYRYRLLKNYFNLFLDISKTWQWIGAGGIGNKARVTVAFESLAQRNQFLNTVPIPTGVTVAWGRISGL</sequence>
<dbReference type="OrthoDB" id="15886at10239"/>
<keyword evidence="7 12" id="KW-0235">DNA replication</keyword>
<keyword evidence="4 12" id="KW-0244">Early protein</keyword>
<dbReference type="HAMAP" id="MF_04001">
    <property type="entry name" value="PPV_E2"/>
    <property type="match status" value="1"/>
</dbReference>
<dbReference type="EMBL" id="KY705374">
    <property type="protein sequence ID" value="ASC49551.1"/>
    <property type="molecule type" value="Genomic_DNA"/>
</dbReference>
<feature type="region of interest" description="DNA-binding domain" evidence="12">
    <location>
        <begin position="384"/>
        <end position="466"/>
    </location>
</feature>
<comment type="caution">
    <text evidence="12">Lacks conserved residue(s) required for the propagation of feature annotation.</text>
</comment>
<dbReference type="Pfam" id="PF00508">
    <property type="entry name" value="PPV_E2_N"/>
    <property type="match status" value="1"/>
</dbReference>
<feature type="compositionally biased region" description="Basic and acidic residues" evidence="13">
    <location>
        <begin position="211"/>
        <end position="223"/>
    </location>
</feature>
<evidence type="ECO:0000256" key="9">
    <source>
        <dbReference type="ARBA" id="ARBA00023125"/>
    </source>
</evidence>
<comment type="subunit">
    <text evidence="12">Binds DNA as homodimer. Interacts with protein E1; this interaction greatly increases E1 DNA-binding activity. Interacts with protein L1; this interaction enhances E2-dependent replication and transcription activation. Interacts with protein L2; this interaction inhibits E2 transcriptional activity but not DNA replication function E2. Interacts with protein E7; this interaction inhibits E7 oncogenic activity. Interacts with host TAF1; this interaction modulates E2-dependent transcriptional regulation. Interacts with host BRD4; this interaction mediates E2 transcriptional activation function. Additionally, the interaction with host BRD4 on mitotic chromosomes mediates tethering of the viral genome. Interacts with host TOPBP1; this interaction is required for optimal viral DNA replication.</text>
</comment>
<keyword evidence="3 12" id="KW-0678">Repressor</keyword>
<evidence type="ECO:0000256" key="5">
    <source>
        <dbReference type="ARBA" id="ARBA00022553"/>
    </source>
</evidence>
<dbReference type="InterPro" id="IPR036050">
    <property type="entry name" value="Regulatory_protein_E2_N"/>
</dbReference>
<feature type="compositionally biased region" description="Basic and acidic residues" evidence="13">
    <location>
        <begin position="337"/>
        <end position="346"/>
    </location>
</feature>
<dbReference type="SUPFAM" id="SSF51332">
    <property type="entry name" value="E2 regulatory, transactivation domain"/>
    <property type="match status" value="1"/>
</dbReference>
<comment type="similarity">
    <text evidence="2">Belongs to the papillomaviridae E8^E2C protein family.</text>
</comment>
<feature type="compositionally biased region" description="Basic and acidic residues" evidence="13">
    <location>
        <begin position="288"/>
        <end position="308"/>
    </location>
</feature>
<evidence type="ECO:0000256" key="13">
    <source>
        <dbReference type="SAM" id="MobiDB-lite"/>
    </source>
</evidence>